<proteinExistence type="predicted"/>
<evidence type="ECO:0000256" key="2">
    <source>
        <dbReference type="ARBA" id="ARBA00022630"/>
    </source>
</evidence>
<dbReference type="STRING" id="75913.A0A0K0FAF2"/>
<accession>A0A0K0FAF2</accession>
<evidence type="ECO:0000256" key="6">
    <source>
        <dbReference type="ARBA" id="ARBA00023002"/>
    </source>
</evidence>
<name>A0A0K0FAF2_STRVS</name>
<dbReference type="InterPro" id="IPR017941">
    <property type="entry name" value="Rieske_2Fe-2S"/>
</dbReference>
<keyword evidence="5" id="KW-0274">FAD</keyword>
<dbReference type="PANTHER" id="PTHR43557:SF2">
    <property type="entry name" value="RIESKE DOMAIN-CONTAINING PROTEIN-RELATED"/>
    <property type="match status" value="1"/>
</dbReference>
<feature type="domain" description="Rieske" evidence="9">
    <location>
        <begin position="107"/>
        <end position="182"/>
    </location>
</feature>
<keyword evidence="2" id="KW-0285">Flavoprotein</keyword>
<evidence type="ECO:0000256" key="7">
    <source>
        <dbReference type="ARBA" id="ARBA00023004"/>
    </source>
</evidence>
<dbReference type="SUPFAM" id="SSF51905">
    <property type="entry name" value="FAD/NAD(P)-binding domain"/>
    <property type="match status" value="1"/>
</dbReference>
<dbReference type="WBParaSite" id="SVE_0580600.1">
    <property type="protein sequence ID" value="SVE_0580600.1"/>
    <property type="gene ID" value="SVE_0580600"/>
</dbReference>
<evidence type="ECO:0000259" key="9">
    <source>
        <dbReference type="PROSITE" id="PS51296"/>
    </source>
</evidence>
<evidence type="ECO:0000256" key="1">
    <source>
        <dbReference type="ARBA" id="ARBA00001974"/>
    </source>
</evidence>
<dbReference type="PROSITE" id="PS51296">
    <property type="entry name" value="RIESKE"/>
    <property type="match status" value="1"/>
</dbReference>
<dbReference type="InterPro" id="IPR023753">
    <property type="entry name" value="FAD/NAD-binding_dom"/>
</dbReference>
<dbReference type="GO" id="GO:0046872">
    <property type="term" value="F:metal ion binding"/>
    <property type="evidence" value="ECO:0007669"/>
    <property type="project" value="UniProtKB-KW"/>
</dbReference>
<keyword evidence="8" id="KW-0411">Iron-sulfur</keyword>
<reference evidence="10" key="1">
    <citation type="submission" date="2014-07" db="EMBL/GenBank/DDBJ databases">
        <authorList>
            <person name="Martin A.A"/>
            <person name="De Silva N."/>
        </authorList>
    </citation>
    <scope>NUCLEOTIDE SEQUENCE</scope>
</reference>
<dbReference type="GO" id="GO:0051537">
    <property type="term" value="F:2 iron, 2 sulfur cluster binding"/>
    <property type="evidence" value="ECO:0007669"/>
    <property type="project" value="UniProtKB-KW"/>
</dbReference>
<keyword evidence="10" id="KW-1185">Reference proteome</keyword>
<protein>
    <submittedName>
        <fullName evidence="11">Apoptosis-inducing factor 3 (inferred by orthology to a human protein)</fullName>
    </submittedName>
</protein>
<dbReference type="Pfam" id="PF07992">
    <property type="entry name" value="Pyr_redox_2"/>
    <property type="match status" value="1"/>
</dbReference>
<dbReference type="PRINTS" id="PR00469">
    <property type="entry name" value="PNDRDTASEII"/>
</dbReference>
<evidence type="ECO:0000256" key="8">
    <source>
        <dbReference type="ARBA" id="ARBA00023014"/>
    </source>
</evidence>
<dbReference type="InterPro" id="IPR036922">
    <property type="entry name" value="Rieske_2Fe-2S_sf"/>
</dbReference>
<evidence type="ECO:0000313" key="11">
    <source>
        <dbReference type="WBParaSite" id="SVE_0580600.1"/>
    </source>
</evidence>
<dbReference type="PANTHER" id="PTHR43557">
    <property type="entry name" value="APOPTOSIS-INDUCING FACTOR 1"/>
    <property type="match status" value="1"/>
</dbReference>
<keyword evidence="7" id="KW-0408">Iron</keyword>
<reference evidence="11" key="2">
    <citation type="submission" date="2015-08" db="UniProtKB">
        <authorList>
            <consortium name="WormBaseParasite"/>
        </authorList>
    </citation>
    <scope>IDENTIFICATION</scope>
</reference>
<dbReference type="Gene3D" id="3.50.50.60">
    <property type="entry name" value="FAD/NAD(P)-binding domain"/>
    <property type="match status" value="2"/>
</dbReference>
<dbReference type="InterPro" id="IPR050446">
    <property type="entry name" value="FAD-oxidoreductase/Apoptosis"/>
</dbReference>
<sequence>MYRQLIVNYTSIQNESTDLVGKKHKSTISDDIIFGEGNLIKKKNDSTETVDQSESASVSSEENDLQYIFILNETEITNERLVFYYDTSNVYSTFFLISMKEINVKKDISIIVIKQKDNYYAIASKCANCNSPLIQGALLKYRLYCIPYGTCYDIRTGYLDGYPGIYSQNMFKTIVKNGKVFIVTKPEMLTVNRKERPMVKYTFQLINNPTIIVGSGISALTCAEVLRQNGYKDQIILLTKDNTLPIYRYLLSTNPDINEEDLLIRDRTFYENYGIDIRLNIKITKVDVTDKVVYIDDGKSLTYSNLVIATGTALKQIVIPGATLENVLYFKNPNDGKLIYENAKKKHISFYNCTPHTITLSTTLKKIAKTVTIYSKENLLFKQGGTKFNEELVNYLENVCDVSVRLNNSIRCIEGEGKVKDLILSNGICAVSNMVIPSNGEMACSSFMLGSKMKVTPDNYIEVDENMKTNIPNIYAIGDCSYNNSKKYNNNVYVNSWQFSQVEGKICAMNILNKKVDINSEIPFFWFHVGDEIVVYVHRIENIDDDTISRGSFETKDFITYFFDNDIVVGVICFGNITPAIQIFECLKRNINITKLEVEVMTGNFWNYKLI</sequence>
<evidence type="ECO:0000256" key="3">
    <source>
        <dbReference type="ARBA" id="ARBA00022714"/>
    </source>
</evidence>
<keyword evidence="4" id="KW-0479">Metal-binding</keyword>
<dbReference type="InterPro" id="IPR036188">
    <property type="entry name" value="FAD/NAD-bd_sf"/>
</dbReference>
<organism evidence="10 11">
    <name type="scientific">Strongyloides venezuelensis</name>
    <name type="common">Threadworm</name>
    <dbReference type="NCBI Taxonomy" id="75913"/>
    <lineage>
        <taxon>Eukaryota</taxon>
        <taxon>Metazoa</taxon>
        <taxon>Ecdysozoa</taxon>
        <taxon>Nematoda</taxon>
        <taxon>Chromadorea</taxon>
        <taxon>Rhabditida</taxon>
        <taxon>Tylenchina</taxon>
        <taxon>Panagrolaimomorpha</taxon>
        <taxon>Strongyloidoidea</taxon>
        <taxon>Strongyloididae</taxon>
        <taxon>Strongyloides</taxon>
    </lineage>
</organism>
<evidence type="ECO:0000256" key="4">
    <source>
        <dbReference type="ARBA" id="ARBA00022723"/>
    </source>
</evidence>
<dbReference type="Proteomes" id="UP000035680">
    <property type="component" value="Unassembled WGS sequence"/>
</dbReference>
<dbReference type="PRINTS" id="PR00368">
    <property type="entry name" value="FADPNR"/>
</dbReference>
<dbReference type="SUPFAM" id="SSF50022">
    <property type="entry name" value="ISP domain"/>
    <property type="match status" value="1"/>
</dbReference>
<dbReference type="Gene3D" id="2.102.10.10">
    <property type="entry name" value="Rieske [2Fe-2S] iron-sulphur domain"/>
    <property type="match status" value="1"/>
</dbReference>
<evidence type="ECO:0000313" key="10">
    <source>
        <dbReference type="Proteomes" id="UP000035680"/>
    </source>
</evidence>
<keyword evidence="3" id="KW-0001">2Fe-2S</keyword>
<comment type="cofactor">
    <cofactor evidence="1">
        <name>FAD</name>
        <dbReference type="ChEBI" id="CHEBI:57692"/>
    </cofactor>
</comment>
<dbReference type="AlphaFoldDB" id="A0A0K0FAF2"/>
<dbReference type="GO" id="GO:0005737">
    <property type="term" value="C:cytoplasm"/>
    <property type="evidence" value="ECO:0007669"/>
    <property type="project" value="TreeGrafter"/>
</dbReference>
<dbReference type="GO" id="GO:0016651">
    <property type="term" value="F:oxidoreductase activity, acting on NAD(P)H"/>
    <property type="evidence" value="ECO:0007669"/>
    <property type="project" value="TreeGrafter"/>
</dbReference>
<evidence type="ECO:0000256" key="5">
    <source>
        <dbReference type="ARBA" id="ARBA00022827"/>
    </source>
</evidence>
<keyword evidence="6" id="KW-0560">Oxidoreductase</keyword>